<dbReference type="EMBL" id="JBJQOH010000002">
    <property type="protein sequence ID" value="KAL3696007.1"/>
    <property type="molecule type" value="Genomic_DNA"/>
</dbReference>
<comment type="caution">
    <text evidence="1">The sequence shown here is derived from an EMBL/GenBank/DDBJ whole genome shotgun (WGS) entry which is preliminary data.</text>
</comment>
<dbReference type="Proteomes" id="UP001633002">
    <property type="component" value="Unassembled WGS sequence"/>
</dbReference>
<evidence type="ECO:0000313" key="2">
    <source>
        <dbReference type="Proteomes" id="UP001633002"/>
    </source>
</evidence>
<accession>A0ABD3HZP6</accession>
<gene>
    <name evidence="1" type="ORF">R1sor_010083</name>
</gene>
<dbReference type="AlphaFoldDB" id="A0ABD3HZP6"/>
<name>A0ABD3HZP6_9MARC</name>
<keyword evidence="2" id="KW-1185">Reference proteome</keyword>
<evidence type="ECO:0000313" key="1">
    <source>
        <dbReference type="EMBL" id="KAL3696007.1"/>
    </source>
</evidence>
<proteinExistence type="predicted"/>
<reference evidence="1 2" key="1">
    <citation type="submission" date="2024-09" db="EMBL/GenBank/DDBJ databases">
        <title>Chromosome-scale assembly of Riccia sorocarpa.</title>
        <authorList>
            <person name="Paukszto L."/>
        </authorList>
    </citation>
    <scope>NUCLEOTIDE SEQUENCE [LARGE SCALE GENOMIC DNA]</scope>
    <source>
        <strain evidence="1">LP-2024</strain>
        <tissue evidence="1">Aerial parts of the thallus</tissue>
    </source>
</reference>
<sequence>MVGQSWQLSTALWRQIGEKKKYRSKKLSRWWGVEVDAAEWGRRRIRERADWVANALEYEGRVPGTFFQAMEVALKLHKSQPSGLILLAEQSRICWLERNKFVFENVRVLTPDRVILGVVEENTKAAWRKMKGEKAADIRRIDEVFLERTKALVGSQRTRRRMMEEVI</sequence>
<organism evidence="1 2">
    <name type="scientific">Riccia sorocarpa</name>
    <dbReference type="NCBI Taxonomy" id="122646"/>
    <lineage>
        <taxon>Eukaryota</taxon>
        <taxon>Viridiplantae</taxon>
        <taxon>Streptophyta</taxon>
        <taxon>Embryophyta</taxon>
        <taxon>Marchantiophyta</taxon>
        <taxon>Marchantiopsida</taxon>
        <taxon>Marchantiidae</taxon>
        <taxon>Marchantiales</taxon>
        <taxon>Ricciaceae</taxon>
        <taxon>Riccia</taxon>
    </lineage>
</organism>
<protein>
    <submittedName>
        <fullName evidence="1">Uncharacterized protein</fullName>
    </submittedName>
</protein>